<evidence type="ECO:0000256" key="1">
    <source>
        <dbReference type="ARBA" id="ARBA00022490"/>
    </source>
</evidence>
<protein>
    <recommendedName>
        <fullName evidence="9">ATP-dependent dethiobiotin synthetase BioD</fullName>
        <ecNumber evidence="9">6.3.3.3</ecNumber>
    </recommendedName>
    <alternativeName>
        <fullName evidence="9">DTB synthetase</fullName>
        <shortName evidence="9">DTBS</shortName>
    </alternativeName>
    <alternativeName>
        <fullName evidence="9">Dethiobiotin synthase</fullName>
    </alternativeName>
</protein>
<accession>A0A177L1W6</accession>
<dbReference type="OrthoDB" id="9802097at2"/>
<dbReference type="EMBL" id="LQWZ01000001">
    <property type="protein sequence ID" value="OAH59660.1"/>
    <property type="molecule type" value="Genomic_DNA"/>
</dbReference>
<feature type="binding site" evidence="9">
    <location>
        <begin position="112"/>
        <end position="115"/>
    </location>
    <ligand>
        <name>ATP</name>
        <dbReference type="ChEBI" id="CHEBI:30616"/>
    </ligand>
</feature>
<keyword evidence="2 9" id="KW-0436">Ligase</keyword>
<dbReference type="AlphaFoldDB" id="A0A177L1W6"/>
<evidence type="ECO:0000313" key="11">
    <source>
        <dbReference type="Proteomes" id="UP000077271"/>
    </source>
</evidence>
<name>A0A177L1W6_9BACI</name>
<dbReference type="PIRSF" id="PIRSF006755">
    <property type="entry name" value="DTB_synth"/>
    <property type="match status" value="1"/>
</dbReference>
<feature type="binding site" evidence="9">
    <location>
        <position position="51"/>
    </location>
    <ligand>
        <name>ATP</name>
        <dbReference type="ChEBI" id="CHEBI:30616"/>
    </ligand>
</feature>
<evidence type="ECO:0000256" key="9">
    <source>
        <dbReference type="HAMAP-Rule" id="MF_00336"/>
    </source>
</evidence>
<dbReference type="CDD" id="cd03109">
    <property type="entry name" value="DTBS"/>
    <property type="match status" value="1"/>
</dbReference>
<evidence type="ECO:0000256" key="5">
    <source>
        <dbReference type="ARBA" id="ARBA00022756"/>
    </source>
</evidence>
<feature type="active site" evidence="9">
    <location>
        <position position="37"/>
    </location>
</feature>
<evidence type="ECO:0000256" key="3">
    <source>
        <dbReference type="ARBA" id="ARBA00022723"/>
    </source>
</evidence>
<dbReference type="GO" id="GO:0009102">
    <property type="term" value="P:biotin biosynthetic process"/>
    <property type="evidence" value="ECO:0007669"/>
    <property type="project" value="UniProtKB-UniRule"/>
</dbReference>
<evidence type="ECO:0000256" key="2">
    <source>
        <dbReference type="ARBA" id="ARBA00022598"/>
    </source>
</evidence>
<comment type="subunit">
    <text evidence="9">Homodimer.</text>
</comment>
<dbReference type="InterPro" id="IPR027417">
    <property type="entry name" value="P-loop_NTPase"/>
</dbReference>
<sequence>MKGFFVTATDTEVGKTVVAGALAGVLRKRGYDVGVCKPIQSGHLSCDPAGDASRLQYLSGVETYVSHICPFSVKEPLAPSLAMKRAGKQVFLADVVRCCKNIQEYFEYIIVEGAGGLIVPYTEDALVADFAQALNMPLLIVARPTLGTVNHTLMTIECAKARGLKVAGVILSGYRDEALERVKENRDMIEQFSGVPVLGMIPWLGKEFTREYALEATESSIHISKLEEWLA</sequence>
<comment type="function">
    <text evidence="9">Catalyzes a mechanistically unusual reaction, the ATP-dependent insertion of CO2 between the N7 and N8 nitrogen atoms of 7,8-diaminopelargonic acid (DAPA, also called 7,8-diammoniononanoate) to form a ureido ring.</text>
</comment>
<keyword evidence="6 9" id="KW-0067">ATP-binding</keyword>
<dbReference type="InterPro" id="IPR004472">
    <property type="entry name" value="DTB_synth_BioD"/>
</dbReference>
<proteinExistence type="inferred from homology"/>
<dbReference type="Pfam" id="PF13500">
    <property type="entry name" value="AAA_26"/>
    <property type="match status" value="1"/>
</dbReference>
<organism evidence="10 11">
    <name type="scientific">Domibacillus aminovorans</name>
    <dbReference type="NCBI Taxonomy" id="29332"/>
    <lineage>
        <taxon>Bacteria</taxon>
        <taxon>Bacillati</taxon>
        <taxon>Bacillota</taxon>
        <taxon>Bacilli</taxon>
        <taxon>Bacillales</taxon>
        <taxon>Bacillaceae</taxon>
        <taxon>Domibacillus</taxon>
    </lineage>
</organism>
<dbReference type="Proteomes" id="UP000077271">
    <property type="component" value="Unassembled WGS sequence"/>
</dbReference>
<dbReference type="Gene3D" id="3.40.50.300">
    <property type="entry name" value="P-loop containing nucleotide triphosphate hydrolases"/>
    <property type="match status" value="1"/>
</dbReference>
<dbReference type="SUPFAM" id="SSF52540">
    <property type="entry name" value="P-loop containing nucleoside triphosphate hydrolases"/>
    <property type="match status" value="1"/>
</dbReference>
<dbReference type="GO" id="GO:0005829">
    <property type="term" value="C:cytosol"/>
    <property type="evidence" value="ECO:0007669"/>
    <property type="project" value="TreeGrafter"/>
</dbReference>
<comment type="subcellular location">
    <subcellularLocation>
        <location evidence="9">Cytoplasm</location>
    </subcellularLocation>
</comment>
<keyword evidence="4 9" id="KW-0547">Nucleotide-binding</keyword>
<feature type="binding site" evidence="9">
    <location>
        <position position="51"/>
    </location>
    <ligand>
        <name>Mg(2+)</name>
        <dbReference type="ChEBI" id="CHEBI:18420"/>
    </ligand>
</feature>
<evidence type="ECO:0000313" key="10">
    <source>
        <dbReference type="EMBL" id="OAH59660.1"/>
    </source>
</evidence>
<dbReference type="PANTHER" id="PTHR43210">
    <property type="entry name" value="DETHIOBIOTIN SYNTHETASE"/>
    <property type="match status" value="1"/>
</dbReference>
<dbReference type="NCBIfam" id="TIGR00347">
    <property type="entry name" value="bioD"/>
    <property type="match status" value="1"/>
</dbReference>
<dbReference type="GO" id="GO:0004141">
    <property type="term" value="F:dethiobiotin synthase activity"/>
    <property type="evidence" value="ECO:0007669"/>
    <property type="project" value="UniProtKB-UniRule"/>
</dbReference>
<dbReference type="GO" id="GO:0005524">
    <property type="term" value="F:ATP binding"/>
    <property type="evidence" value="ECO:0007669"/>
    <property type="project" value="UniProtKB-UniRule"/>
</dbReference>
<feature type="binding site" evidence="9">
    <location>
        <begin position="12"/>
        <end position="17"/>
    </location>
    <ligand>
        <name>ATP</name>
        <dbReference type="ChEBI" id="CHEBI:30616"/>
    </ligand>
</feature>
<comment type="similarity">
    <text evidence="9">Belongs to the dethiobiotin synthetase family.</text>
</comment>
<dbReference type="RefSeq" id="WP_018391965.1">
    <property type="nucleotide sequence ID" value="NZ_LQWZ01000001.1"/>
</dbReference>
<comment type="catalytic activity">
    <reaction evidence="9">
        <text>(7R,8S)-7,8-diammoniononanoate + CO2 + ATP = (4R,5S)-dethiobiotin + ADP + phosphate + 3 H(+)</text>
        <dbReference type="Rhea" id="RHEA:15805"/>
        <dbReference type="ChEBI" id="CHEBI:15378"/>
        <dbReference type="ChEBI" id="CHEBI:16526"/>
        <dbReference type="ChEBI" id="CHEBI:30616"/>
        <dbReference type="ChEBI" id="CHEBI:43474"/>
        <dbReference type="ChEBI" id="CHEBI:149469"/>
        <dbReference type="ChEBI" id="CHEBI:149473"/>
        <dbReference type="ChEBI" id="CHEBI:456216"/>
        <dbReference type="EC" id="6.3.3.3"/>
    </reaction>
</comment>
<feature type="binding site" evidence="9">
    <location>
        <begin position="202"/>
        <end position="204"/>
    </location>
    <ligand>
        <name>ATP</name>
        <dbReference type="ChEBI" id="CHEBI:30616"/>
    </ligand>
</feature>
<keyword evidence="7 9" id="KW-0460">Magnesium</keyword>
<dbReference type="PANTHER" id="PTHR43210:SF2">
    <property type="entry name" value="ATP-DEPENDENT DETHIOBIOTIN SYNTHETASE BIOD 2"/>
    <property type="match status" value="1"/>
</dbReference>
<dbReference type="GO" id="GO:0000287">
    <property type="term" value="F:magnesium ion binding"/>
    <property type="evidence" value="ECO:0007669"/>
    <property type="project" value="UniProtKB-UniRule"/>
</dbReference>
<comment type="pathway">
    <text evidence="9">Cofactor biosynthesis; biotin biosynthesis; biotin from 7,8-diaminononanoate: step 1/2.</text>
</comment>
<dbReference type="UniPathway" id="UPA00078">
    <property type="reaction ID" value="UER00161"/>
</dbReference>
<feature type="binding site" evidence="9">
    <location>
        <position position="41"/>
    </location>
    <ligand>
        <name>substrate</name>
    </ligand>
</feature>
<evidence type="ECO:0000256" key="6">
    <source>
        <dbReference type="ARBA" id="ARBA00022840"/>
    </source>
</evidence>
<evidence type="ECO:0000256" key="8">
    <source>
        <dbReference type="ARBA" id="ARBA00047386"/>
    </source>
</evidence>
<evidence type="ECO:0000256" key="7">
    <source>
        <dbReference type="ARBA" id="ARBA00022842"/>
    </source>
</evidence>
<dbReference type="EC" id="6.3.3.3" evidence="9"/>
<comment type="caution">
    <text evidence="9">Lacks conserved residue(s) required for the propagation of feature annotation.</text>
</comment>
<feature type="binding site" evidence="9">
    <location>
        <position position="112"/>
    </location>
    <ligand>
        <name>Mg(2+)</name>
        <dbReference type="ChEBI" id="CHEBI:18420"/>
    </ligand>
</feature>
<dbReference type="HAMAP" id="MF_00336">
    <property type="entry name" value="BioD"/>
    <property type="match status" value="1"/>
</dbReference>
<reference evidence="10 11" key="1">
    <citation type="submission" date="2016-01" db="EMBL/GenBank/DDBJ databases">
        <title>Investigation of taxonomic status of Bacillus aminovorans.</title>
        <authorList>
            <person name="Verma A."/>
            <person name="Pal Y."/>
            <person name="Krishnamurthi S."/>
        </authorList>
    </citation>
    <scope>NUCLEOTIDE SEQUENCE [LARGE SCALE GENOMIC DNA]</scope>
    <source>
        <strain evidence="10 11">DSM 4337</strain>
    </source>
</reference>
<feature type="binding site" evidence="9">
    <location>
        <position position="16"/>
    </location>
    <ligand>
        <name>Mg(2+)</name>
        <dbReference type="ChEBI" id="CHEBI:18420"/>
    </ligand>
</feature>
<comment type="cofactor">
    <cofactor evidence="9">
        <name>Mg(2+)</name>
        <dbReference type="ChEBI" id="CHEBI:18420"/>
    </cofactor>
</comment>
<evidence type="ECO:0000256" key="4">
    <source>
        <dbReference type="ARBA" id="ARBA00022741"/>
    </source>
</evidence>
<keyword evidence="5 9" id="KW-0093">Biotin biosynthesis</keyword>
<comment type="catalytic activity">
    <reaction evidence="8">
        <text>(7R,8S)-8-amino-7-(carboxyamino)nonanoate + ATP = (4R,5S)-dethiobiotin + ADP + phosphate + H(+)</text>
        <dbReference type="Rhea" id="RHEA:63684"/>
        <dbReference type="ChEBI" id="CHEBI:15378"/>
        <dbReference type="ChEBI" id="CHEBI:30616"/>
        <dbReference type="ChEBI" id="CHEBI:43474"/>
        <dbReference type="ChEBI" id="CHEBI:149470"/>
        <dbReference type="ChEBI" id="CHEBI:149473"/>
        <dbReference type="ChEBI" id="CHEBI:456216"/>
    </reaction>
</comment>
<gene>
    <name evidence="9" type="primary">bioD</name>
    <name evidence="10" type="ORF">AWH48_00715</name>
</gene>
<keyword evidence="3 9" id="KW-0479">Metal-binding</keyword>
<keyword evidence="1 9" id="KW-0963">Cytoplasm</keyword>
<comment type="caution">
    <text evidence="10">The sequence shown here is derived from an EMBL/GenBank/DDBJ whole genome shotgun (WGS) entry which is preliminary data.</text>
</comment>